<keyword evidence="1" id="KW-0472">Membrane</keyword>
<gene>
    <name evidence="2" type="ORF">GALLR39Z86_13620</name>
</gene>
<evidence type="ECO:0000313" key="2">
    <source>
        <dbReference type="EMBL" id="GLI41512.1"/>
    </source>
</evidence>
<proteinExistence type="predicted"/>
<sequence length="187" mass="20101">MMIEPPPILYAALKDRSGPLWRFSATRSVPTVPLASDSPKFFSVGRGKTYYLGLFATVWRALEDAKDSVIELADGLVMIDDATVTALVRRHRQQPAVLVGDPLGHFERADGGLRFARVGGQREEEADLLLSPMNVVQECSVPPTATRRARLAGLGDDRWTGLGALIGLLGVLVTLGITALQVAGVLP</sequence>
<name>A0A9W6G709_9ACTN</name>
<dbReference type="AlphaFoldDB" id="A0A9W6G709"/>
<keyword evidence="1" id="KW-1133">Transmembrane helix</keyword>
<keyword evidence="3" id="KW-1185">Reference proteome</keyword>
<accession>A0A9W6G709</accession>
<protein>
    <submittedName>
        <fullName evidence="2">Uncharacterized protein</fullName>
    </submittedName>
</protein>
<evidence type="ECO:0000313" key="3">
    <source>
        <dbReference type="Proteomes" id="UP001144313"/>
    </source>
</evidence>
<comment type="caution">
    <text evidence="2">The sequence shown here is derived from an EMBL/GenBank/DDBJ whole genome shotgun (WGS) entry which is preliminary data.</text>
</comment>
<dbReference type="Proteomes" id="UP001144313">
    <property type="component" value="Unassembled WGS sequence"/>
</dbReference>
<dbReference type="EMBL" id="BSDT01000001">
    <property type="protein sequence ID" value="GLI41512.1"/>
    <property type="molecule type" value="Genomic_DNA"/>
</dbReference>
<evidence type="ECO:0000256" key="1">
    <source>
        <dbReference type="SAM" id="Phobius"/>
    </source>
</evidence>
<keyword evidence="1" id="KW-0812">Transmembrane</keyword>
<organism evidence="2 3">
    <name type="scientific">Glycomyces algeriensis</name>
    <dbReference type="NCBI Taxonomy" id="256037"/>
    <lineage>
        <taxon>Bacteria</taxon>
        <taxon>Bacillati</taxon>
        <taxon>Actinomycetota</taxon>
        <taxon>Actinomycetes</taxon>
        <taxon>Glycomycetales</taxon>
        <taxon>Glycomycetaceae</taxon>
        <taxon>Glycomyces</taxon>
    </lineage>
</organism>
<feature type="transmembrane region" description="Helical" evidence="1">
    <location>
        <begin position="159"/>
        <end position="183"/>
    </location>
</feature>
<reference evidence="2" key="1">
    <citation type="submission" date="2022-12" db="EMBL/GenBank/DDBJ databases">
        <title>Reference genome sequencing for broad-spectrum identification of bacterial and archaeal isolates by mass spectrometry.</title>
        <authorList>
            <person name="Sekiguchi Y."/>
            <person name="Tourlousse D.M."/>
        </authorList>
    </citation>
    <scope>NUCLEOTIDE SEQUENCE</scope>
    <source>
        <strain evidence="2">LLR39Z86</strain>
    </source>
</reference>